<dbReference type="EMBL" id="NRRE01000020">
    <property type="protein sequence ID" value="MBK1696988.1"/>
    <property type="molecule type" value="Genomic_DNA"/>
</dbReference>
<accession>A0A934UZQ2</accession>
<reference evidence="2" key="1">
    <citation type="submission" date="2017-08" db="EMBL/GenBank/DDBJ databases">
        <authorList>
            <person name="Imhoff J.F."/>
            <person name="Rahn T."/>
            <person name="Kuenzel S."/>
            <person name="Neulinger S.C."/>
        </authorList>
    </citation>
    <scope>NUCLEOTIDE SEQUENCE</scope>
    <source>
        <strain evidence="2">DSM 9154</strain>
    </source>
</reference>
<dbReference type="PANTHER" id="PTHR30399">
    <property type="entry name" value="UNCHARACTERIZED PROTEIN YGJP"/>
    <property type="match status" value="1"/>
</dbReference>
<name>A0A934UZQ2_9PROT</name>
<dbReference type="AlphaFoldDB" id="A0A934UZQ2"/>
<evidence type="ECO:0000313" key="3">
    <source>
        <dbReference type="Proteomes" id="UP000778970"/>
    </source>
</evidence>
<sequence>MSLQTLGTQMLRVDAREVPVELALHPRARRITLRVDKARGTLRLTLPPGVSESEGLRFAGRQQAWLRRRLAELPQAVPFADGAQVPVLGELHTIRHVPDARRGVWRTDGEILVSGEAAHLPRRVRDFLKREARREITERAAPLAEAVGRRHGRITIRDTASRWGSCSARGDLSFSWRLIMAPERVLHYVVAHEVAHLRQMNHSPRFWAVVDQLMDDVETPKAWLRHHGAGLMRYG</sequence>
<dbReference type="Pfam" id="PF01863">
    <property type="entry name" value="YgjP-like"/>
    <property type="match status" value="1"/>
</dbReference>
<protein>
    <submittedName>
        <fullName evidence="2">M48 family peptidase</fullName>
    </submittedName>
</protein>
<dbReference type="InterPro" id="IPR002725">
    <property type="entry name" value="YgjP-like_metallopeptidase"/>
</dbReference>
<reference evidence="2" key="2">
    <citation type="journal article" date="2020" name="Microorganisms">
        <title>Osmotic Adaptation and Compatible Solute Biosynthesis of Phototrophic Bacteria as Revealed from Genome Analyses.</title>
        <authorList>
            <person name="Imhoff J.F."/>
            <person name="Rahn T."/>
            <person name="Kunzel S."/>
            <person name="Keller A."/>
            <person name="Neulinger S.C."/>
        </authorList>
    </citation>
    <scope>NUCLEOTIDE SEQUENCE</scope>
    <source>
        <strain evidence="2">DSM 9154</strain>
    </source>
</reference>
<evidence type="ECO:0000259" key="1">
    <source>
        <dbReference type="Pfam" id="PF01863"/>
    </source>
</evidence>
<comment type="caution">
    <text evidence="2">The sequence shown here is derived from an EMBL/GenBank/DDBJ whole genome shotgun (WGS) entry which is preliminary data.</text>
</comment>
<organism evidence="2 3">
    <name type="scientific">Rhodovibrio salinarum</name>
    <dbReference type="NCBI Taxonomy" id="1087"/>
    <lineage>
        <taxon>Bacteria</taxon>
        <taxon>Pseudomonadati</taxon>
        <taxon>Pseudomonadota</taxon>
        <taxon>Alphaproteobacteria</taxon>
        <taxon>Rhodospirillales</taxon>
        <taxon>Rhodovibrionaceae</taxon>
        <taxon>Rhodovibrio</taxon>
    </lineage>
</organism>
<feature type="domain" description="YgjP-like metallopeptidase" evidence="1">
    <location>
        <begin position="29"/>
        <end position="227"/>
    </location>
</feature>
<dbReference type="Proteomes" id="UP000778970">
    <property type="component" value="Unassembled WGS sequence"/>
</dbReference>
<keyword evidence="3" id="KW-1185">Reference proteome</keyword>
<evidence type="ECO:0000313" key="2">
    <source>
        <dbReference type="EMBL" id="MBK1696988.1"/>
    </source>
</evidence>
<dbReference type="RefSeq" id="WP_027287419.1">
    <property type="nucleotide sequence ID" value="NZ_NRRE01000020.1"/>
</dbReference>
<dbReference type="PANTHER" id="PTHR30399:SF1">
    <property type="entry name" value="UTP PYROPHOSPHATASE"/>
    <property type="match status" value="1"/>
</dbReference>
<dbReference type="InterPro" id="IPR053136">
    <property type="entry name" value="UTP_pyrophosphatase-like"/>
</dbReference>
<dbReference type="CDD" id="cd07344">
    <property type="entry name" value="M48_yhfN_like"/>
    <property type="match status" value="1"/>
</dbReference>
<gene>
    <name evidence="2" type="ORF">CKO21_06985</name>
</gene>
<dbReference type="Gene3D" id="3.30.2010.10">
    <property type="entry name" value="Metalloproteases ('zincins'), catalytic domain"/>
    <property type="match status" value="1"/>
</dbReference>
<proteinExistence type="predicted"/>